<evidence type="ECO:0000256" key="2">
    <source>
        <dbReference type="SAM" id="Phobius"/>
    </source>
</evidence>
<evidence type="ECO:0000313" key="5">
    <source>
        <dbReference type="Proteomes" id="UP000663525"/>
    </source>
</evidence>
<feature type="transmembrane region" description="Helical" evidence="2">
    <location>
        <begin position="12"/>
        <end position="34"/>
    </location>
</feature>
<dbReference type="GeneID" id="68854366"/>
<dbReference type="EMBL" id="CP064787">
    <property type="protein sequence ID" value="QSG05079.1"/>
    <property type="molecule type" value="Genomic_DNA"/>
</dbReference>
<keyword evidence="2" id="KW-1133">Transmembrane helix</keyword>
<evidence type="ECO:0000256" key="1">
    <source>
        <dbReference type="SAM" id="MobiDB-lite"/>
    </source>
</evidence>
<name>A0A897N1W2_9EURY</name>
<dbReference type="AlphaFoldDB" id="A0A897N1W2"/>
<feature type="transmembrane region" description="Helical" evidence="2">
    <location>
        <begin position="345"/>
        <end position="363"/>
    </location>
</feature>
<feature type="transmembrane region" description="Helical" evidence="2">
    <location>
        <begin position="40"/>
        <end position="60"/>
    </location>
</feature>
<feature type="domain" description="YdbS-like PH" evidence="3">
    <location>
        <begin position="62"/>
        <end position="140"/>
    </location>
</feature>
<gene>
    <name evidence="4" type="ORF">HSR121_0725</name>
</gene>
<feature type="region of interest" description="Disordered" evidence="1">
    <location>
        <begin position="140"/>
        <end position="162"/>
    </location>
</feature>
<evidence type="ECO:0000259" key="3">
    <source>
        <dbReference type="Pfam" id="PF03703"/>
    </source>
</evidence>
<feature type="transmembrane region" description="Helical" evidence="2">
    <location>
        <begin position="174"/>
        <end position="197"/>
    </location>
</feature>
<dbReference type="RefSeq" id="WP_229114725.1">
    <property type="nucleotide sequence ID" value="NZ_CP064787.1"/>
</dbReference>
<feature type="transmembrane region" description="Helical" evidence="2">
    <location>
        <begin position="209"/>
        <end position="230"/>
    </location>
</feature>
<dbReference type="PANTHER" id="PTHR34473:SF3">
    <property type="entry name" value="TRANSMEMBRANE PROTEIN-RELATED"/>
    <property type="match status" value="1"/>
</dbReference>
<feature type="domain" description="YdbS-like PH" evidence="3">
    <location>
        <begin position="241"/>
        <end position="318"/>
    </location>
</feature>
<protein>
    <submittedName>
        <fullName evidence="4">Putative membrane protein, contains bPH2 (Bacterial pleckstrin homology) domain</fullName>
    </submittedName>
</protein>
<feature type="domain" description="YdbS-like PH" evidence="3">
    <location>
        <begin position="390"/>
        <end position="471"/>
    </location>
</feature>
<keyword evidence="2" id="KW-0812">Transmembrane</keyword>
<dbReference type="InterPro" id="IPR005182">
    <property type="entry name" value="YdbS-like_PH"/>
</dbReference>
<evidence type="ECO:0000313" key="4">
    <source>
        <dbReference type="EMBL" id="QSG05079.1"/>
    </source>
</evidence>
<dbReference type="PANTHER" id="PTHR34473">
    <property type="entry name" value="UPF0699 TRANSMEMBRANE PROTEIN YDBS"/>
    <property type="match status" value="1"/>
</dbReference>
<proteinExistence type="predicted"/>
<keyword evidence="2" id="KW-0472">Membrane</keyword>
<dbReference type="Pfam" id="PF03703">
    <property type="entry name" value="bPH_2"/>
    <property type="match status" value="3"/>
</dbReference>
<organism evidence="4 5">
    <name type="scientific">Halapricum desulfuricans</name>
    <dbReference type="NCBI Taxonomy" id="2841257"/>
    <lineage>
        <taxon>Archaea</taxon>
        <taxon>Methanobacteriati</taxon>
        <taxon>Methanobacteriota</taxon>
        <taxon>Stenosarchaea group</taxon>
        <taxon>Halobacteria</taxon>
        <taxon>Halobacteriales</taxon>
        <taxon>Haloarculaceae</taxon>
        <taxon>Halapricum</taxon>
    </lineage>
</organism>
<sequence length="509" mass="55657">MQLDPLSIPYRAVESGLQAIVGIAIAGIAGAGSVGGPEGLAIFGVVLVVGIALSIGWQVAYYRRFEYRLTEDTFDIDSGVLSRREREIPYGRIQNVDIRQNVLQRALGIAEVRLETAGGGQTEAQLRYVDLDSARHVQEEVSRRKRGERDGYGDEETAATDQGETLFELDDRELVILGVVSMDLRLLSIIAVPLSFVGPSVLADVAPTAAASIAVVVLGVVALVVASALFSAALSMARYYGFVLTDRGEEYRYERGLLQRFSGSIPKDKVQTITLTENVIARRLGYASLSIETAGYGGASQESTGSQSAIPIAERDHAVALAGRIEDFESLSFERPPKRARERYAVRYALVLAALIAIAYGVVRLTALSFPWYALVGGVALVPVAAHLKWRHRGYRLEDDYVITRNGFWSRRITIVPIYRIQTLVTAETVFQRRRDLATLVVDTAGTYSLVGEDSKAVDIDVETADRLRRELADDLQEAVVEYRRQRDRGSVTVSSERVPEDANAGSAG</sequence>
<accession>A0A897N1W2</accession>
<feature type="region of interest" description="Disordered" evidence="1">
    <location>
        <begin position="485"/>
        <end position="509"/>
    </location>
</feature>
<feature type="transmembrane region" description="Helical" evidence="2">
    <location>
        <begin position="369"/>
        <end position="388"/>
    </location>
</feature>
<reference evidence="4" key="1">
    <citation type="submission" date="2020-11" db="EMBL/GenBank/DDBJ databases">
        <title>Carbohydrate-dependent, anaerobic sulfur respiration: A novel catabolism in halophilic archaea.</title>
        <authorList>
            <person name="Sorokin D.Y."/>
            <person name="Messina E."/>
            <person name="Smedile F."/>
            <person name="La Cono V."/>
            <person name="Hallsworth J.E."/>
            <person name="Yakimov M.M."/>
        </authorList>
    </citation>
    <scope>NUCLEOTIDE SEQUENCE</scope>
    <source>
        <strain evidence="4">HSR12-1</strain>
    </source>
</reference>
<dbReference type="InterPro" id="IPR014529">
    <property type="entry name" value="UCP026631"/>
</dbReference>
<dbReference type="PIRSF" id="PIRSF026631">
    <property type="entry name" value="UCP026631"/>
    <property type="match status" value="1"/>
</dbReference>
<feature type="compositionally biased region" description="Basic and acidic residues" evidence="1">
    <location>
        <begin position="140"/>
        <end position="152"/>
    </location>
</feature>
<dbReference type="Proteomes" id="UP000663525">
    <property type="component" value="Chromosome"/>
</dbReference>